<sequence>MDSVRPSRPPAAPPRTAPVAAADARRLAGIGLWLVLLPLAGWAGLRLVGAEPKFRWSQAVSFTPYAAAASLVPLLAAVGLRRRATAVAAFAVTASLAAAVLPRALPDGNPPADGPSLRVLSANLYHGSVPAGALMDALRRHRPDVLVMVEFTPETSAALDRAGVARLLPYRVSAPEPDGQGSAVYSRLPLRADGPPLPGEGPRQIPALLTLPDGREVSVVAVHACAPSGGWRSGCWASSIRALPPAGGRLRVLAGDFNSTLDHAVLRELIATGYRDAADVTGKGLAMTWPYLDQPWFFPKVAIDHLLADSRIAIRSFATSALPGTDHRAVVTDITLPAAS</sequence>
<feature type="transmembrane region" description="Helical" evidence="2">
    <location>
        <begin position="62"/>
        <end position="80"/>
    </location>
</feature>
<keyword evidence="5" id="KW-1185">Reference proteome</keyword>
<feature type="region of interest" description="Disordered" evidence="1">
    <location>
        <begin position="178"/>
        <end position="199"/>
    </location>
</feature>
<reference evidence="4 5" key="1">
    <citation type="submission" date="2021-01" db="EMBL/GenBank/DDBJ databases">
        <title>Whole genome shotgun sequence of Microbispora corallina NBRC 16416.</title>
        <authorList>
            <person name="Komaki H."/>
            <person name="Tamura T."/>
        </authorList>
    </citation>
    <scope>NUCLEOTIDE SEQUENCE [LARGE SCALE GENOMIC DNA]</scope>
    <source>
        <strain evidence="4 5">NBRC 16416</strain>
    </source>
</reference>
<dbReference type="InterPro" id="IPR005135">
    <property type="entry name" value="Endo/exonuclease/phosphatase"/>
</dbReference>
<dbReference type="SUPFAM" id="SSF56219">
    <property type="entry name" value="DNase I-like"/>
    <property type="match status" value="1"/>
</dbReference>
<feature type="transmembrane region" description="Helical" evidence="2">
    <location>
        <begin position="87"/>
        <end position="105"/>
    </location>
</feature>
<keyword evidence="4" id="KW-0378">Hydrolase</keyword>
<dbReference type="Gene3D" id="3.60.10.10">
    <property type="entry name" value="Endonuclease/exonuclease/phosphatase"/>
    <property type="match status" value="1"/>
</dbReference>
<comment type="caution">
    <text evidence="4">The sequence shown here is derived from an EMBL/GenBank/DDBJ whole genome shotgun (WGS) entry which is preliminary data.</text>
</comment>
<organism evidence="4 5">
    <name type="scientific">Microbispora corallina</name>
    <dbReference type="NCBI Taxonomy" id="83302"/>
    <lineage>
        <taxon>Bacteria</taxon>
        <taxon>Bacillati</taxon>
        <taxon>Actinomycetota</taxon>
        <taxon>Actinomycetes</taxon>
        <taxon>Streptosporangiales</taxon>
        <taxon>Streptosporangiaceae</taxon>
        <taxon>Microbispora</taxon>
    </lineage>
</organism>
<accession>A0ABQ4FVJ4</accession>
<feature type="domain" description="Endonuclease/exonuclease/phosphatase" evidence="3">
    <location>
        <begin position="120"/>
        <end position="327"/>
    </location>
</feature>
<gene>
    <name evidence="4" type="ORF">Mco01_18330</name>
</gene>
<dbReference type="Proteomes" id="UP000603904">
    <property type="component" value="Unassembled WGS sequence"/>
</dbReference>
<dbReference type="InterPro" id="IPR036691">
    <property type="entry name" value="Endo/exonu/phosph_ase_sf"/>
</dbReference>
<dbReference type="Pfam" id="PF03372">
    <property type="entry name" value="Exo_endo_phos"/>
    <property type="match status" value="1"/>
</dbReference>
<name>A0ABQ4FVJ4_9ACTN</name>
<protein>
    <submittedName>
        <fullName evidence="4">Endonuclease</fullName>
    </submittedName>
</protein>
<evidence type="ECO:0000256" key="2">
    <source>
        <dbReference type="SAM" id="Phobius"/>
    </source>
</evidence>
<evidence type="ECO:0000313" key="5">
    <source>
        <dbReference type="Proteomes" id="UP000603904"/>
    </source>
</evidence>
<keyword evidence="2" id="KW-0472">Membrane</keyword>
<keyword evidence="2" id="KW-0812">Transmembrane</keyword>
<evidence type="ECO:0000313" key="4">
    <source>
        <dbReference type="EMBL" id="GIH38833.1"/>
    </source>
</evidence>
<keyword evidence="4" id="KW-0540">Nuclease</keyword>
<keyword evidence="2" id="KW-1133">Transmembrane helix</keyword>
<evidence type="ECO:0000256" key="1">
    <source>
        <dbReference type="SAM" id="MobiDB-lite"/>
    </source>
</evidence>
<keyword evidence="4" id="KW-0255">Endonuclease</keyword>
<proteinExistence type="predicted"/>
<dbReference type="RefSeq" id="WP_204056428.1">
    <property type="nucleotide sequence ID" value="NZ_BAAAGP010000002.1"/>
</dbReference>
<evidence type="ECO:0000259" key="3">
    <source>
        <dbReference type="Pfam" id="PF03372"/>
    </source>
</evidence>
<dbReference type="EMBL" id="BOOC01000005">
    <property type="protein sequence ID" value="GIH38833.1"/>
    <property type="molecule type" value="Genomic_DNA"/>
</dbReference>
<feature type="transmembrane region" description="Helical" evidence="2">
    <location>
        <begin position="30"/>
        <end position="50"/>
    </location>
</feature>
<dbReference type="GO" id="GO:0004519">
    <property type="term" value="F:endonuclease activity"/>
    <property type="evidence" value="ECO:0007669"/>
    <property type="project" value="UniProtKB-KW"/>
</dbReference>